<gene>
    <name evidence="2" type="ORF">DN068_01320</name>
</gene>
<evidence type="ECO:0000313" key="2">
    <source>
        <dbReference type="EMBL" id="PZF74864.1"/>
    </source>
</evidence>
<keyword evidence="1" id="KW-1133">Transmembrane helix</keyword>
<evidence type="ECO:0000313" key="3">
    <source>
        <dbReference type="Proteomes" id="UP000248745"/>
    </source>
</evidence>
<keyword evidence="1" id="KW-0472">Membrane</keyword>
<sequence>MIASVTLNELGTVDFRLAQNMLQGVYPLPISVNETIYFLHAKDCSAGQSFSLEAVYCCMVKMVLNTILFLSQDSRTIIFGIGALIVLITILVWMRRQGKR</sequence>
<reference evidence="2 3" key="1">
    <citation type="submission" date="2018-06" db="EMBL/GenBank/DDBJ databases">
        <title>Mucibacter soli gen. nov., sp. nov., a new member of the family Chitinophagaceae producing mucin.</title>
        <authorList>
            <person name="Kim M.-K."/>
            <person name="Park S."/>
            <person name="Kim T.-S."/>
            <person name="Joung Y."/>
            <person name="Han J.-H."/>
            <person name="Kim S.B."/>
        </authorList>
    </citation>
    <scope>NUCLEOTIDE SEQUENCE [LARGE SCALE GENOMIC DNA]</scope>
    <source>
        <strain evidence="2 3">R1-15</strain>
    </source>
</reference>
<comment type="caution">
    <text evidence="2">The sequence shown here is derived from an EMBL/GenBank/DDBJ whole genome shotgun (WGS) entry which is preliminary data.</text>
</comment>
<dbReference type="EMBL" id="QKTW01000002">
    <property type="protein sequence ID" value="PZF74864.1"/>
    <property type="molecule type" value="Genomic_DNA"/>
</dbReference>
<dbReference type="Proteomes" id="UP000248745">
    <property type="component" value="Unassembled WGS sequence"/>
</dbReference>
<keyword evidence="1" id="KW-0812">Transmembrane</keyword>
<feature type="transmembrane region" description="Helical" evidence="1">
    <location>
        <begin position="76"/>
        <end position="94"/>
    </location>
</feature>
<keyword evidence="3" id="KW-1185">Reference proteome</keyword>
<name>A0A2W2B3J1_9BACT</name>
<evidence type="ECO:0000256" key="1">
    <source>
        <dbReference type="SAM" id="Phobius"/>
    </source>
</evidence>
<proteinExistence type="predicted"/>
<organism evidence="2 3">
    <name type="scientific">Taibaiella soli</name>
    <dbReference type="NCBI Taxonomy" id="1649169"/>
    <lineage>
        <taxon>Bacteria</taxon>
        <taxon>Pseudomonadati</taxon>
        <taxon>Bacteroidota</taxon>
        <taxon>Chitinophagia</taxon>
        <taxon>Chitinophagales</taxon>
        <taxon>Chitinophagaceae</taxon>
        <taxon>Taibaiella</taxon>
    </lineage>
</organism>
<accession>A0A2W2B3J1</accession>
<protein>
    <submittedName>
        <fullName evidence="2">Uncharacterized protein</fullName>
    </submittedName>
</protein>
<dbReference type="AlphaFoldDB" id="A0A2W2B3J1"/>